<feature type="compositionally biased region" description="Polar residues" evidence="16">
    <location>
        <begin position="303"/>
        <end position="316"/>
    </location>
</feature>
<dbReference type="InterPro" id="IPR043502">
    <property type="entry name" value="DNA/RNA_pol_sf"/>
</dbReference>
<dbReference type="GO" id="GO:0015074">
    <property type="term" value="P:DNA integration"/>
    <property type="evidence" value="ECO:0007669"/>
    <property type="project" value="UniProtKB-KW"/>
</dbReference>
<feature type="domain" description="Integrase catalytic" evidence="18">
    <location>
        <begin position="1250"/>
        <end position="1433"/>
    </location>
</feature>
<evidence type="ECO:0000256" key="2">
    <source>
        <dbReference type="ARBA" id="ARBA00022670"/>
    </source>
</evidence>
<evidence type="ECO:0000256" key="15">
    <source>
        <dbReference type="ARBA" id="ARBA00023172"/>
    </source>
</evidence>
<dbReference type="GO" id="GO:0003677">
    <property type="term" value="F:DNA binding"/>
    <property type="evidence" value="ECO:0007669"/>
    <property type="project" value="UniProtKB-KW"/>
</dbReference>
<keyword evidence="4" id="KW-0548">Nucleotidyltransferase</keyword>
<dbReference type="InterPro" id="IPR050951">
    <property type="entry name" value="Retrovirus_Pol_polyprotein"/>
</dbReference>
<feature type="compositionally biased region" description="Polar residues" evidence="16">
    <location>
        <begin position="1370"/>
        <end position="1382"/>
    </location>
</feature>
<dbReference type="PROSITE" id="PS50994">
    <property type="entry name" value="INTEGRASE"/>
    <property type="match status" value="1"/>
</dbReference>
<evidence type="ECO:0000256" key="16">
    <source>
        <dbReference type="SAM" id="MobiDB-lite"/>
    </source>
</evidence>
<keyword evidence="20" id="KW-1185">Reference proteome</keyword>
<dbReference type="GO" id="GO:0006508">
    <property type="term" value="P:proteolysis"/>
    <property type="evidence" value="ECO:0007669"/>
    <property type="project" value="UniProtKB-KW"/>
</dbReference>
<dbReference type="PANTHER" id="PTHR37984:SF5">
    <property type="entry name" value="PROTEIN NYNRIN-LIKE"/>
    <property type="match status" value="1"/>
</dbReference>
<evidence type="ECO:0000256" key="3">
    <source>
        <dbReference type="ARBA" id="ARBA00022679"/>
    </source>
</evidence>
<evidence type="ECO:0000256" key="10">
    <source>
        <dbReference type="ARBA" id="ARBA00022842"/>
    </source>
</evidence>
<feature type="region of interest" description="Disordered" evidence="16">
    <location>
        <begin position="1349"/>
        <end position="1382"/>
    </location>
</feature>
<evidence type="ECO:0000259" key="18">
    <source>
        <dbReference type="PROSITE" id="PS50994"/>
    </source>
</evidence>
<dbReference type="Gene3D" id="1.10.340.70">
    <property type="match status" value="1"/>
</dbReference>
<evidence type="ECO:0000313" key="19">
    <source>
        <dbReference type="EMBL" id="KAH0814760.1"/>
    </source>
</evidence>
<dbReference type="SUPFAM" id="SSF56672">
    <property type="entry name" value="DNA/RNA polymerases"/>
    <property type="match status" value="1"/>
</dbReference>
<feature type="domain" description="Reverse transcriptase" evidence="17">
    <location>
        <begin position="709"/>
        <end position="888"/>
    </location>
</feature>
<evidence type="ECO:0000256" key="9">
    <source>
        <dbReference type="ARBA" id="ARBA00022801"/>
    </source>
</evidence>
<dbReference type="GO" id="GO:0003964">
    <property type="term" value="F:RNA-directed DNA polymerase activity"/>
    <property type="evidence" value="ECO:0007669"/>
    <property type="project" value="UniProtKB-KW"/>
</dbReference>
<gene>
    <name evidence="19" type="ORF">GEV33_008030</name>
</gene>
<keyword evidence="7" id="KW-0064">Aspartyl protease</keyword>
<dbReference type="InterPro" id="IPR036397">
    <property type="entry name" value="RNaseH_sf"/>
</dbReference>
<dbReference type="InterPro" id="IPR000477">
    <property type="entry name" value="RT_dom"/>
</dbReference>
<keyword evidence="13" id="KW-0239">DNA-directed DNA polymerase</keyword>
<dbReference type="Gene3D" id="3.30.70.270">
    <property type="match status" value="2"/>
</dbReference>
<dbReference type="Pfam" id="PF17917">
    <property type="entry name" value="RT_RNaseH"/>
    <property type="match status" value="1"/>
</dbReference>
<dbReference type="Gene3D" id="3.10.20.370">
    <property type="match status" value="1"/>
</dbReference>
<reference evidence="19" key="2">
    <citation type="submission" date="2021-08" db="EMBL/GenBank/DDBJ databases">
        <authorList>
            <person name="Eriksson T."/>
        </authorList>
    </citation>
    <scope>NUCLEOTIDE SEQUENCE</scope>
    <source>
        <strain evidence="19">Stoneville</strain>
        <tissue evidence="19">Whole head</tissue>
    </source>
</reference>
<dbReference type="GO" id="GO:0042575">
    <property type="term" value="C:DNA polymerase complex"/>
    <property type="evidence" value="ECO:0007669"/>
    <property type="project" value="UniProtKB-ARBA"/>
</dbReference>
<dbReference type="FunFam" id="3.30.70.270:FF:000020">
    <property type="entry name" value="Transposon Tf2-6 polyprotein-like Protein"/>
    <property type="match status" value="1"/>
</dbReference>
<dbReference type="GO" id="GO:0003887">
    <property type="term" value="F:DNA-directed DNA polymerase activity"/>
    <property type="evidence" value="ECO:0007669"/>
    <property type="project" value="UniProtKB-KW"/>
</dbReference>
<evidence type="ECO:0000256" key="7">
    <source>
        <dbReference type="ARBA" id="ARBA00022750"/>
    </source>
</evidence>
<dbReference type="SUPFAM" id="SSF53098">
    <property type="entry name" value="Ribonuclease H-like"/>
    <property type="match status" value="1"/>
</dbReference>
<dbReference type="FunFam" id="3.10.20.370:FF:000001">
    <property type="entry name" value="Retrovirus-related Pol polyprotein from transposon 17.6-like protein"/>
    <property type="match status" value="1"/>
</dbReference>
<evidence type="ECO:0000256" key="12">
    <source>
        <dbReference type="ARBA" id="ARBA00022918"/>
    </source>
</evidence>
<dbReference type="CDD" id="cd01647">
    <property type="entry name" value="RT_LTR"/>
    <property type="match status" value="1"/>
</dbReference>
<feature type="compositionally biased region" description="Basic and acidic residues" evidence="16">
    <location>
        <begin position="1436"/>
        <end position="1456"/>
    </location>
</feature>
<keyword evidence="6" id="KW-0479">Metal-binding</keyword>
<feature type="compositionally biased region" description="Polar residues" evidence="16">
    <location>
        <begin position="1349"/>
        <end position="1359"/>
    </location>
</feature>
<organism evidence="19 20">
    <name type="scientific">Tenebrio molitor</name>
    <name type="common">Yellow mealworm beetle</name>
    <dbReference type="NCBI Taxonomy" id="7067"/>
    <lineage>
        <taxon>Eukaryota</taxon>
        <taxon>Metazoa</taxon>
        <taxon>Ecdysozoa</taxon>
        <taxon>Arthropoda</taxon>
        <taxon>Hexapoda</taxon>
        <taxon>Insecta</taxon>
        <taxon>Pterygota</taxon>
        <taxon>Neoptera</taxon>
        <taxon>Endopterygota</taxon>
        <taxon>Coleoptera</taxon>
        <taxon>Polyphaga</taxon>
        <taxon>Cucujiformia</taxon>
        <taxon>Tenebrionidae</taxon>
        <taxon>Tenebrio</taxon>
    </lineage>
</organism>
<dbReference type="Gene3D" id="3.30.420.10">
    <property type="entry name" value="Ribonuclease H-like superfamily/Ribonuclease H"/>
    <property type="match status" value="1"/>
</dbReference>
<evidence type="ECO:0000256" key="5">
    <source>
        <dbReference type="ARBA" id="ARBA00022722"/>
    </source>
</evidence>
<dbReference type="PANTHER" id="PTHR37984">
    <property type="entry name" value="PROTEIN CBG26694"/>
    <property type="match status" value="1"/>
</dbReference>
<keyword evidence="14" id="KW-0238">DNA-binding</keyword>
<feature type="region of interest" description="Disordered" evidence="16">
    <location>
        <begin position="271"/>
        <end position="365"/>
    </location>
</feature>
<keyword evidence="10" id="KW-0460">Magnesium</keyword>
<dbReference type="FunFam" id="3.10.10.10:FF:000007">
    <property type="entry name" value="Retrovirus-related Pol polyprotein from transposon 17.6-like Protein"/>
    <property type="match status" value="1"/>
</dbReference>
<keyword evidence="11" id="KW-0229">DNA integration</keyword>
<dbReference type="Gene3D" id="3.10.10.10">
    <property type="entry name" value="HIV Type 1 Reverse Transcriptase, subunit A, domain 1"/>
    <property type="match status" value="1"/>
</dbReference>
<evidence type="ECO:0000256" key="14">
    <source>
        <dbReference type="ARBA" id="ARBA00023125"/>
    </source>
</evidence>
<proteinExistence type="predicted"/>
<dbReference type="GO" id="GO:0004190">
    <property type="term" value="F:aspartic-type endopeptidase activity"/>
    <property type="evidence" value="ECO:0007669"/>
    <property type="project" value="UniProtKB-KW"/>
</dbReference>
<keyword evidence="12" id="KW-0695">RNA-directed DNA polymerase</keyword>
<keyword evidence="8" id="KW-0255">Endonuclease</keyword>
<comment type="caution">
    <text evidence="19">The sequence shown here is derived from an EMBL/GenBank/DDBJ whole genome shotgun (WGS) entry which is preliminary data.</text>
</comment>
<dbReference type="PROSITE" id="PS50878">
    <property type="entry name" value="RT_POL"/>
    <property type="match status" value="1"/>
</dbReference>
<dbReference type="GO" id="GO:0004519">
    <property type="term" value="F:endonuclease activity"/>
    <property type="evidence" value="ECO:0007669"/>
    <property type="project" value="UniProtKB-KW"/>
</dbReference>
<feature type="region of interest" description="Disordered" evidence="16">
    <location>
        <begin position="1436"/>
        <end position="1465"/>
    </location>
</feature>
<dbReference type="InterPro" id="IPR043128">
    <property type="entry name" value="Rev_trsase/Diguanyl_cyclase"/>
</dbReference>
<protein>
    <recommendedName>
        <fullName evidence="1">RNA-directed DNA polymerase</fullName>
        <ecNumber evidence="1">2.7.7.49</ecNumber>
    </recommendedName>
</protein>
<keyword evidence="3" id="KW-0808">Transferase</keyword>
<dbReference type="Proteomes" id="UP000719412">
    <property type="component" value="Unassembled WGS sequence"/>
</dbReference>
<dbReference type="Pfam" id="PF17921">
    <property type="entry name" value="Integrase_H2C2"/>
    <property type="match status" value="1"/>
</dbReference>
<accession>A0A8J6LB93</accession>
<evidence type="ECO:0000259" key="17">
    <source>
        <dbReference type="PROSITE" id="PS50878"/>
    </source>
</evidence>
<dbReference type="EMBL" id="JABDTM020023956">
    <property type="protein sequence ID" value="KAH0814760.1"/>
    <property type="molecule type" value="Genomic_DNA"/>
</dbReference>
<dbReference type="InterPro" id="IPR041588">
    <property type="entry name" value="Integrase_H2C2"/>
</dbReference>
<evidence type="ECO:0000256" key="6">
    <source>
        <dbReference type="ARBA" id="ARBA00022723"/>
    </source>
</evidence>
<dbReference type="InterPro" id="IPR001584">
    <property type="entry name" value="Integrase_cat-core"/>
</dbReference>
<reference evidence="19" key="1">
    <citation type="journal article" date="2020" name="J Insects Food Feed">
        <title>The yellow mealworm (Tenebrio molitor) genome: a resource for the emerging insects as food and feed industry.</title>
        <authorList>
            <person name="Eriksson T."/>
            <person name="Andere A."/>
            <person name="Kelstrup H."/>
            <person name="Emery V."/>
            <person name="Picard C."/>
        </authorList>
    </citation>
    <scope>NUCLEOTIDE SEQUENCE</scope>
    <source>
        <strain evidence="19">Stoneville</strain>
        <tissue evidence="19">Whole head</tissue>
    </source>
</reference>
<dbReference type="InterPro" id="IPR056924">
    <property type="entry name" value="SH3_Tf2-1"/>
</dbReference>
<keyword evidence="2" id="KW-0645">Protease</keyword>
<evidence type="ECO:0000256" key="1">
    <source>
        <dbReference type="ARBA" id="ARBA00012493"/>
    </source>
</evidence>
<dbReference type="InterPro" id="IPR041373">
    <property type="entry name" value="RT_RNaseH"/>
</dbReference>
<dbReference type="GO" id="GO:0046872">
    <property type="term" value="F:metal ion binding"/>
    <property type="evidence" value="ECO:0007669"/>
    <property type="project" value="UniProtKB-KW"/>
</dbReference>
<evidence type="ECO:0000256" key="8">
    <source>
        <dbReference type="ARBA" id="ARBA00022759"/>
    </source>
</evidence>
<evidence type="ECO:0000313" key="20">
    <source>
        <dbReference type="Proteomes" id="UP000719412"/>
    </source>
</evidence>
<dbReference type="FunFam" id="1.10.340.70:FF:000001">
    <property type="entry name" value="Retrovirus-related Pol polyprotein from transposon gypsy-like Protein"/>
    <property type="match status" value="1"/>
</dbReference>
<keyword evidence="15" id="KW-0233">DNA recombination</keyword>
<evidence type="ECO:0000256" key="4">
    <source>
        <dbReference type="ARBA" id="ARBA00022695"/>
    </source>
</evidence>
<dbReference type="EC" id="2.7.7.49" evidence="1"/>
<evidence type="ECO:0000256" key="11">
    <source>
        <dbReference type="ARBA" id="ARBA00022908"/>
    </source>
</evidence>
<dbReference type="InterPro" id="IPR012337">
    <property type="entry name" value="RNaseH-like_sf"/>
</dbReference>
<dbReference type="CDD" id="cd09274">
    <property type="entry name" value="RNase_HI_RT_Ty3"/>
    <property type="match status" value="1"/>
</dbReference>
<dbReference type="Pfam" id="PF00078">
    <property type="entry name" value="RVT_1"/>
    <property type="match status" value="1"/>
</dbReference>
<keyword evidence="5" id="KW-0540">Nuclease</keyword>
<keyword evidence="9" id="KW-0378">Hydrolase</keyword>
<sequence>MININQSDKVAPECLFKGSNNVMLPEHAMQPRNVALRRQCPWLEPLVIIELGGEETPWCFVYMTQFSLPKTGPVLCHLNDRMKWRFCSDDEGGLESARGPRSWLISCFLATWWRFIVGVELPPIVFRRPVRVHVRFNLRYRLHPKGEKIPQGNLLAARSLLSVRDEQGGSYLTGTAPETTPLFDRINLHPLYSRLLGLLDETRRYRRQRGSTRWAPTILRADGACGTISSQAIKGVHAWTINSTEHRGCVDKRVRFKFGRGFPLSRPVDSYTVSHRRETSHNEGSLPTVGQGLYGRDDKGHSSPKSSQVITESSALKGTDDGPTGLTLPIQKRSPPKARPFVTSQSATERRHGHPNVPAVDDSTWTGTWSDDDADRRLCNTGLLLRMPTSWYPPEKLSNLQRNRLRNQRAQWVLRPERESHGITTKLHSLGIYIRCTRVRHHRHCRLQQRCQRRSLQASLSNRPLNEKGSRGGHLRRRKYIQAIVKLADHKIRTTFVVLSESDSTRTLLGADFIEDSKLVLDLSRRKYGFNYAPGSWYPFHPSTTPGPGMDKINAILQEMKMPSLIEPLVDNDARDYQPPTSGITQPAIHNGRGVWNVYQTQGSSDYIAADALMDYEMESSSGNDSPIRIHLDTLHLRPVEGASPPEIEKERLNALLDQHVELFAKTGPPTPFAEHQIDTGDSTPIASQPYRLTPGKRLILQVEINAMLEAGIIEECENAWASPAVLVPKPDGSIRVCVDYRRLNAITKPDMYPLPRMDDLLNAIGSIGCINTLDLQAGYWQIQIRPEDRDKTALVCPFGLYRFLRMPFGLRNAPASFQRLIDRFKTELPDVILLAYLDDLIVFSPNPSKHLEDLRSVLAQMRKFQLRMNRAKCSFGCTEVKYLGHRITPDGIAVNPDKVLAVTQMPVPRNSKELQSFLQTCSWFRRFIEHFAITSRPLSILLKKDQSWNWDPAQEEAFQTLKRQLTSTPVLRTADPTQPFILRTDSSAYALGAALLQWEASEERPIEYASRLLTEAEKNYSTTEREALAIVWAINKFRGYIEETSVVVITDHQPLRWLMTLKSPTGRLARWAPQLQPYNLAIEYTPGRANALADMLSCPAMPEENAELSSALRSLEIELPRRNELEIRTEHLKDPDLKKIIDALTNATHEVAQPWLNRGYLLNSGVLYRYSQDNDEEAAQLLVPDHERTRVLKQYHDSPTAGHYGIERTYHRIQQRYYWPGMRRYIADYLKTCHECQRYKPHNLKPAGLLQTPVLQQRMEIIAIDLFGPLPPASTGERWILIIEDYATRWIELFALVDATADRCAWTYVNEVCLRYGIPRKLISDNVYKRHYAKNLLLSRDLPSLYSGLSSRGKSSRTPKPGSEDPIGHSNQRQTPLRLASTTINTGKTPAFLLFVSEIRSIDDVTNDLRGVVLSENFVAEATPRLLRLHESWKEARETHEKEQDRRKQYADSKRRPTTPFQPGDVVYADLHALSKAARGFSSKLAPRRDGPYIVLQQNGPTSYVLAARDKPAEPLGTYHVSQLTPYLESEDAAPQTD</sequence>
<dbReference type="Pfam" id="PF24626">
    <property type="entry name" value="SH3_Tf2-1"/>
    <property type="match status" value="1"/>
</dbReference>
<name>A0A8J6LB93_TENMO</name>
<evidence type="ECO:0000256" key="13">
    <source>
        <dbReference type="ARBA" id="ARBA00022932"/>
    </source>
</evidence>
<dbReference type="GO" id="GO:0006310">
    <property type="term" value="P:DNA recombination"/>
    <property type="evidence" value="ECO:0007669"/>
    <property type="project" value="UniProtKB-KW"/>
</dbReference>